<dbReference type="Proteomes" id="UP001157418">
    <property type="component" value="Unassembled WGS sequence"/>
</dbReference>
<protein>
    <submittedName>
        <fullName evidence="1">Uncharacterized protein</fullName>
    </submittedName>
</protein>
<organism evidence="1 2">
    <name type="scientific">Lactuca virosa</name>
    <dbReference type="NCBI Taxonomy" id="75947"/>
    <lineage>
        <taxon>Eukaryota</taxon>
        <taxon>Viridiplantae</taxon>
        <taxon>Streptophyta</taxon>
        <taxon>Embryophyta</taxon>
        <taxon>Tracheophyta</taxon>
        <taxon>Spermatophyta</taxon>
        <taxon>Magnoliopsida</taxon>
        <taxon>eudicotyledons</taxon>
        <taxon>Gunneridae</taxon>
        <taxon>Pentapetalae</taxon>
        <taxon>asterids</taxon>
        <taxon>campanulids</taxon>
        <taxon>Asterales</taxon>
        <taxon>Asteraceae</taxon>
        <taxon>Cichorioideae</taxon>
        <taxon>Cichorieae</taxon>
        <taxon>Lactucinae</taxon>
        <taxon>Lactuca</taxon>
    </lineage>
</organism>
<sequence length="138" mass="15517">MNTTTVSTADDDLTTAADDLTTTANDELTTIITSDDGFQIWNHPYLFSIASPMYRRHLLPPVNYRLQISTTSENDEDLPKPPPSRYAFSLIPPDLLCFRPPPTILFIFDHQGPSNVATYAQINAFPIVFIDVHDLYLS</sequence>
<keyword evidence="2" id="KW-1185">Reference proteome</keyword>
<evidence type="ECO:0000313" key="2">
    <source>
        <dbReference type="Proteomes" id="UP001157418"/>
    </source>
</evidence>
<comment type="caution">
    <text evidence="1">The sequence shown here is derived from an EMBL/GenBank/DDBJ whole genome shotgun (WGS) entry which is preliminary data.</text>
</comment>
<dbReference type="EMBL" id="CAKMRJ010002516">
    <property type="protein sequence ID" value="CAH1429141.1"/>
    <property type="molecule type" value="Genomic_DNA"/>
</dbReference>
<accession>A0AAU9MQ12</accession>
<evidence type="ECO:0000313" key="1">
    <source>
        <dbReference type="EMBL" id="CAH1429141.1"/>
    </source>
</evidence>
<name>A0AAU9MQ12_9ASTR</name>
<gene>
    <name evidence="1" type="ORF">LVIROSA_LOCUS16017</name>
</gene>
<dbReference type="AlphaFoldDB" id="A0AAU9MQ12"/>
<proteinExistence type="predicted"/>
<reference evidence="1 2" key="1">
    <citation type="submission" date="2022-01" db="EMBL/GenBank/DDBJ databases">
        <authorList>
            <person name="Xiong W."/>
            <person name="Schranz E."/>
        </authorList>
    </citation>
    <scope>NUCLEOTIDE SEQUENCE [LARGE SCALE GENOMIC DNA]</scope>
</reference>